<evidence type="ECO:0000256" key="3">
    <source>
        <dbReference type="ARBA" id="ARBA00023163"/>
    </source>
</evidence>
<dbReference type="Gene3D" id="3.40.50.2300">
    <property type="match status" value="2"/>
</dbReference>
<dbReference type="Pfam" id="PF13377">
    <property type="entry name" value="Peripla_BP_3"/>
    <property type="match status" value="1"/>
</dbReference>
<dbReference type="InterPro" id="IPR028082">
    <property type="entry name" value="Peripla_BP_I"/>
</dbReference>
<evidence type="ECO:0000313" key="5">
    <source>
        <dbReference type="EMBL" id="SDZ66108.1"/>
    </source>
</evidence>
<dbReference type="GO" id="GO:0000976">
    <property type="term" value="F:transcription cis-regulatory region binding"/>
    <property type="evidence" value="ECO:0007669"/>
    <property type="project" value="TreeGrafter"/>
</dbReference>
<dbReference type="GO" id="GO:0003700">
    <property type="term" value="F:DNA-binding transcription factor activity"/>
    <property type="evidence" value="ECO:0007669"/>
    <property type="project" value="TreeGrafter"/>
</dbReference>
<sequence length="330" mass="34797">MEAKKPTLEDVGRAAGVSRATASRVITGAHRVSTMTRNRVWHAVEELGYHPDLAARALAKGRTEVIDLIVIDDDATRVGSNPYYSRVVSGILSVLAGTDTQMRTHVIDEPEALTRLDDVARTVGVGALLVNVPPPLAARFSARCDRVVSLGHSAPGVPSIEADNAVGAVAAVEHLYRTGRRKVVAVHGKPNNSCAIGRRSGFRLASVEAGHEPIGAEGGFCLEAGVTGTQELLAAHPDLDGIFAACDLTAMGVLRALNESGRRVPEDVALVGFDDSFLASVATPAMTSVRQPVEHMAAMATRALLANETGPHWQHIEPAPLQIRRSSAAA</sequence>
<dbReference type="STRING" id="137265.SAMN05421684_8105"/>
<dbReference type="InterPro" id="IPR046335">
    <property type="entry name" value="LacI/GalR-like_sensor"/>
</dbReference>
<dbReference type="Gene3D" id="1.10.260.40">
    <property type="entry name" value="lambda repressor-like DNA-binding domains"/>
    <property type="match status" value="1"/>
</dbReference>
<dbReference type="InterPro" id="IPR010982">
    <property type="entry name" value="Lambda_DNA-bd_dom_sf"/>
</dbReference>
<dbReference type="Proteomes" id="UP000199632">
    <property type="component" value="Unassembled WGS sequence"/>
</dbReference>
<evidence type="ECO:0000256" key="2">
    <source>
        <dbReference type="ARBA" id="ARBA00023125"/>
    </source>
</evidence>
<dbReference type="CDD" id="cd01392">
    <property type="entry name" value="HTH_LacI"/>
    <property type="match status" value="1"/>
</dbReference>
<feature type="domain" description="HTH lacI-type" evidence="4">
    <location>
        <begin position="6"/>
        <end position="60"/>
    </location>
</feature>
<name>A0A1H3UUU9_9ACTN</name>
<evidence type="ECO:0000313" key="6">
    <source>
        <dbReference type="Proteomes" id="UP000199632"/>
    </source>
</evidence>
<dbReference type="EMBL" id="FNQB01000006">
    <property type="protein sequence ID" value="SDZ66108.1"/>
    <property type="molecule type" value="Genomic_DNA"/>
</dbReference>
<evidence type="ECO:0000256" key="1">
    <source>
        <dbReference type="ARBA" id="ARBA00023015"/>
    </source>
</evidence>
<dbReference type="SMART" id="SM00354">
    <property type="entry name" value="HTH_LACI"/>
    <property type="match status" value="1"/>
</dbReference>
<accession>A0A1H3UUU9</accession>
<protein>
    <submittedName>
        <fullName evidence="5">DNA-binding transcriptional regulator, LacI/PurR family</fullName>
    </submittedName>
</protein>
<dbReference type="CDD" id="cd06267">
    <property type="entry name" value="PBP1_LacI_sugar_binding-like"/>
    <property type="match status" value="1"/>
</dbReference>
<dbReference type="PROSITE" id="PS50932">
    <property type="entry name" value="HTH_LACI_2"/>
    <property type="match status" value="1"/>
</dbReference>
<dbReference type="RefSeq" id="WP_090804296.1">
    <property type="nucleotide sequence ID" value="NZ_BOND01000010.1"/>
</dbReference>
<proteinExistence type="predicted"/>
<gene>
    <name evidence="5" type="ORF">SAMN05421684_8105</name>
</gene>
<reference evidence="6" key="1">
    <citation type="submission" date="2016-10" db="EMBL/GenBank/DDBJ databases">
        <authorList>
            <person name="Varghese N."/>
            <person name="Submissions S."/>
        </authorList>
    </citation>
    <scope>NUCLEOTIDE SEQUENCE [LARGE SCALE GENOMIC DNA]</scope>
    <source>
        <strain evidence="6">DSM 44718</strain>
    </source>
</reference>
<dbReference type="SUPFAM" id="SSF47413">
    <property type="entry name" value="lambda repressor-like DNA-binding domains"/>
    <property type="match status" value="1"/>
</dbReference>
<keyword evidence="3" id="KW-0804">Transcription</keyword>
<organism evidence="5 6">
    <name type="scientific">Asanoa ishikariensis</name>
    <dbReference type="NCBI Taxonomy" id="137265"/>
    <lineage>
        <taxon>Bacteria</taxon>
        <taxon>Bacillati</taxon>
        <taxon>Actinomycetota</taxon>
        <taxon>Actinomycetes</taxon>
        <taxon>Micromonosporales</taxon>
        <taxon>Micromonosporaceae</taxon>
        <taxon>Asanoa</taxon>
    </lineage>
</organism>
<keyword evidence="1" id="KW-0805">Transcription regulation</keyword>
<dbReference type="PANTHER" id="PTHR30146">
    <property type="entry name" value="LACI-RELATED TRANSCRIPTIONAL REPRESSOR"/>
    <property type="match status" value="1"/>
</dbReference>
<dbReference type="OrthoDB" id="3208777at2"/>
<keyword evidence="2 5" id="KW-0238">DNA-binding</keyword>
<dbReference type="Pfam" id="PF00356">
    <property type="entry name" value="LacI"/>
    <property type="match status" value="1"/>
</dbReference>
<dbReference type="InterPro" id="IPR000843">
    <property type="entry name" value="HTH_LacI"/>
</dbReference>
<dbReference type="SUPFAM" id="SSF53822">
    <property type="entry name" value="Periplasmic binding protein-like I"/>
    <property type="match status" value="1"/>
</dbReference>
<dbReference type="PANTHER" id="PTHR30146:SF109">
    <property type="entry name" value="HTH-TYPE TRANSCRIPTIONAL REGULATOR GALS"/>
    <property type="match status" value="1"/>
</dbReference>
<keyword evidence="6" id="KW-1185">Reference proteome</keyword>
<evidence type="ECO:0000259" key="4">
    <source>
        <dbReference type="PROSITE" id="PS50932"/>
    </source>
</evidence>
<dbReference type="AlphaFoldDB" id="A0A1H3UUU9"/>